<name>A0A0A8ZLM0_ARUDO</name>
<accession>A0A0A8ZLM0</accession>
<dbReference type="EMBL" id="GBRH01258199">
    <property type="protein sequence ID" value="JAD39696.1"/>
    <property type="molecule type" value="Transcribed_RNA"/>
</dbReference>
<organism evidence="1">
    <name type="scientific">Arundo donax</name>
    <name type="common">Giant reed</name>
    <name type="synonym">Donax arundinaceus</name>
    <dbReference type="NCBI Taxonomy" id="35708"/>
    <lineage>
        <taxon>Eukaryota</taxon>
        <taxon>Viridiplantae</taxon>
        <taxon>Streptophyta</taxon>
        <taxon>Embryophyta</taxon>
        <taxon>Tracheophyta</taxon>
        <taxon>Spermatophyta</taxon>
        <taxon>Magnoliopsida</taxon>
        <taxon>Liliopsida</taxon>
        <taxon>Poales</taxon>
        <taxon>Poaceae</taxon>
        <taxon>PACMAD clade</taxon>
        <taxon>Arundinoideae</taxon>
        <taxon>Arundineae</taxon>
        <taxon>Arundo</taxon>
    </lineage>
</organism>
<dbReference type="AlphaFoldDB" id="A0A0A8ZLM0"/>
<protein>
    <submittedName>
        <fullName evidence="1">Uncharacterized protein</fullName>
    </submittedName>
</protein>
<reference evidence="1" key="2">
    <citation type="journal article" date="2015" name="Data Brief">
        <title>Shoot transcriptome of the giant reed, Arundo donax.</title>
        <authorList>
            <person name="Barrero R.A."/>
            <person name="Guerrero F.D."/>
            <person name="Moolhuijzen P."/>
            <person name="Goolsby J.A."/>
            <person name="Tidwell J."/>
            <person name="Bellgard S.E."/>
            <person name="Bellgard M.I."/>
        </authorList>
    </citation>
    <scope>NUCLEOTIDE SEQUENCE</scope>
    <source>
        <tissue evidence="1">Shoot tissue taken approximately 20 cm above the soil surface</tissue>
    </source>
</reference>
<sequence length="29" mass="3320">MFCSSLSYVAKAKRLKWGKTQGSLTYAFF</sequence>
<proteinExistence type="predicted"/>
<reference evidence="1" key="1">
    <citation type="submission" date="2014-09" db="EMBL/GenBank/DDBJ databases">
        <authorList>
            <person name="Magalhaes I.L.F."/>
            <person name="Oliveira U."/>
            <person name="Santos F.R."/>
            <person name="Vidigal T.H.D.A."/>
            <person name="Brescovit A.D."/>
            <person name="Santos A.J."/>
        </authorList>
    </citation>
    <scope>NUCLEOTIDE SEQUENCE</scope>
    <source>
        <tissue evidence="1">Shoot tissue taken approximately 20 cm above the soil surface</tissue>
    </source>
</reference>
<evidence type="ECO:0000313" key="1">
    <source>
        <dbReference type="EMBL" id="JAD39696.1"/>
    </source>
</evidence>